<dbReference type="Proteomes" id="UP000431744">
    <property type="component" value="Unassembled WGS sequence"/>
</dbReference>
<dbReference type="EMBL" id="WBJY01000001">
    <property type="protein sequence ID" value="KAB1649096.1"/>
    <property type="molecule type" value="Genomic_DNA"/>
</dbReference>
<dbReference type="InterPro" id="IPR037401">
    <property type="entry name" value="SnoaL-like"/>
</dbReference>
<dbReference type="OrthoDB" id="459617at2"/>
<comment type="caution">
    <text evidence="2">The sequence shown here is derived from an EMBL/GenBank/DDBJ whole genome shotgun (WGS) entry which is preliminary data.</text>
</comment>
<proteinExistence type="predicted"/>
<dbReference type="Gene3D" id="3.10.450.50">
    <property type="match status" value="1"/>
</dbReference>
<sequence length="134" mass="15446">MIHPAVAMLHDYIDTFNAGDFDRLVTFYCREIDFVVSKGTVLTTPHQVVDHYRTVQMTSTRTMRIDDAFANGDRLAAEFISDFRFIEDAPEFPSGAAAKGDRLMVHTFVHYRLLDGLLWRARSATLERTWQRTT</sequence>
<name>A0A6H9WJS6_9MICO</name>
<keyword evidence="3" id="KW-1185">Reference proteome</keyword>
<evidence type="ECO:0000313" key="3">
    <source>
        <dbReference type="Proteomes" id="UP000431744"/>
    </source>
</evidence>
<dbReference type="InterPro" id="IPR032710">
    <property type="entry name" value="NTF2-like_dom_sf"/>
</dbReference>
<protein>
    <recommendedName>
        <fullName evidence="1">SnoaL-like domain-containing protein</fullName>
    </recommendedName>
</protein>
<gene>
    <name evidence="2" type="ORF">F8O04_02100</name>
</gene>
<reference evidence="2 3" key="1">
    <citation type="submission" date="2019-09" db="EMBL/GenBank/DDBJ databases">
        <title>Phylogeny of genus Pseudoclavibacter and closely related genus.</title>
        <authorList>
            <person name="Li Y."/>
        </authorList>
    </citation>
    <scope>NUCLEOTIDE SEQUENCE [LARGE SCALE GENOMIC DNA]</scope>
    <source>
        <strain evidence="2 3">EGI 60007</strain>
    </source>
</reference>
<organism evidence="2 3">
    <name type="scientific">Pseudoclavibacter endophyticus</name>
    <dbReference type="NCBI Taxonomy" id="1778590"/>
    <lineage>
        <taxon>Bacteria</taxon>
        <taxon>Bacillati</taxon>
        <taxon>Actinomycetota</taxon>
        <taxon>Actinomycetes</taxon>
        <taxon>Micrococcales</taxon>
        <taxon>Microbacteriaceae</taxon>
        <taxon>Pseudoclavibacter</taxon>
    </lineage>
</organism>
<accession>A0A6H9WJS6</accession>
<dbReference type="Pfam" id="PF12680">
    <property type="entry name" value="SnoaL_2"/>
    <property type="match status" value="1"/>
</dbReference>
<dbReference type="RefSeq" id="WP_158027687.1">
    <property type="nucleotide sequence ID" value="NZ_BMHG01000001.1"/>
</dbReference>
<dbReference type="SUPFAM" id="SSF54427">
    <property type="entry name" value="NTF2-like"/>
    <property type="match status" value="1"/>
</dbReference>
<dbReference type="AlphaFoldDB" id="A0A6H9WJS6"/>
<evidence type="ECO:0000259" key="1">
    <source>
        <dbReference type="Pfam" id="PF12680"/>
    </source>
</evidence>
<feature type="domain" description="SnoaL-like" evidence="1">
    <location>
        <begin position="10"/>
        <end position="120"/>
    </location>
</feature>
<evidence type="ECO:0000313" key="2">
    <source>
        <dbReference type="EMBL" id="KAB1649096.1"/>
    </source>
</evidence>